<protein>
    <recommendedName>
        <fullName evidence="6">EGF-like domain-containing protein</fullName>
    </recommendedName>
</protein>
<dbReference type="STRING" id="53326.A0A016S6W9"/>
<keyword evidence="3" id="KW-0325">Glycoprotein</keyword>
<reference evidence="8" key="1">
    <citation type="journal article" date="2015" name="Nat. Genet.">
        <title>The genome and transcriptome of the zoonotic hookworm Ancylostoma ceylanicum identify infection-specific gene families.</title>
        <authorList>
            <person name="Schwarz E.M."/>
            <person name="Hu Y."/>
            <person name="Antoshechkin I."/>
            <person name="Miller M.M."/>
            <person name="Sternberg P.W."/>
            <person name="Aroian R.V."/>
        </authorList>
    </citation>
    <scope>NUCLEOTIDE SEQUENCE</scope>
    <source>
        <strain evidence="8">HY135</strain>
    </source>
</reference>
<dbReference type="InterPro" id="IPR024731">
    <property type="entry name" value="NELL2-like_EGF"/>
</dbReference>
<feature type="signal peptide" evidence="5">
    <location>
        <begin position="1"/>
        <end position="15"/>
    </location>
</feature>
<comment type="caution">
    <text evidence="7">The sequence shown here is derived from an EMBL/GenBank/DDBJ whole genome shotgun (WGS) entry which is preliminary data.</text>
</comment>
<evidence type="ECO:0000313" key="8">
    <source>
        <dbReference type="Proteomes" id="UP000024635"/>
    </source>
</evidence>
<evidence type="ECO:0000256" key="3">
    <source>
        <dbReference type="ARBA" id="ARBA00023180"/>
    </source>
</evidence>
<proteinExistence type="predicted"/>
<feature type="domain" description="EGF-like" evidence="6">
    <location>
        <begin position="159"/>
        <end position="192"/>
    </location>
</feature>
<dbReference type="EMBL" id="JARK01001616">
    <property type="protein sequence ID" value="EYB86388.1"/>
    <property type="molecule type" value="Genomic_DNA"/>
</dbReference>
<organism evidence="7 8">
    <name type="scientific">Ancylostoma ceylanicum</name>
    <dbReference type="NCBI Taxonomy" id="53326"/>
    <lineage>
        <taxon>Eukaryota</taxon>
        <taxon>Metazoa</taxon>
        <taxon>Ecdysozoa</taxon>
        <taxon>Nematoda</taxon>
        <taxon>Chromadorea</taxon>
        <taxon>Rhabditida</taxon>
        <taxon>Rhabditina</taxon>
        <taxon>Rhabditomorpha</taxon>
        <taxon>Strongyloidea</taxon>
        <taxon>Ancylostomatidae</taxon>
        <taxon>Ancylostomatinae</taxon>
        <taxon>Ancylostoma</taxon>
    </lineage>
</organism>
<accession>A0A016S6W9</accession>
<dbReference type="OrthoDB" id="4062651at2759"/>
<dbReference type="CDD" id="cd00054">
    <property type="entry name" value="EGF_CA"/>
    <property type="match status" value="1"/>
</dbReference>
<gene>
    <name evidence="7" type="primary">Acey_s0280.g1234</name>
    <name evidence="7" type="synonym">Acey-F19C6.3</name>
    <name evidence="7" type="ORF">Y032_0280g1234</name>
</gene>
<evidence type="ECO:0000259" key="6">
    <source>
        <dbReference type="PROSITE" id="PS50026"/>
    </source>
</evidence>
<dbReference type="AlphaFoldDB" id="A0A016S6W9"/>
<evidence type="ECO:0000256" key="5">
    <source>
        <dbReference type="SAM" id="SignalP"/>
    </source>
</evidence>
<evidence type="ECO:0000313" key="7">
    <source>
        <dbReference type="EMBL" id="EYB86388.1"/>
    </source>
</evidence>
<dbReference type="GO" id="GO:0008201">
    <property type="term" value="F:heparin binding"/>
    <property type="evidence" value="ECO:0007669"/>
    <property type="project" value="TreeGrafter"/>
</dbReference>
<feature type="chain" id="PRO_5012700692" description="EGF-like domain-containing protein" evidence="5">
    <location>
        <begin position="16"/>
        <end position="255"/>
    </location>
</feature>
<dbReference type="InterPro" id="IPR051586">
    <property type="entry name" value="PKC-binding_NELL"/>
</dbReference>
<evidence type="ECO:0000256" key="2">
    <source>
        <dbReference type="ARBA" id="ARBA00023157"/>
    </source>
</evidence>
<dbReference type="Proteomes" id="UP000024635">
    <property type="component" value="Unassembled WGS sequence"/>
</dbReference>
<name>A0A016S6W9_9BILA</name>
<dbReference type="PANTHER" id="PTHR24042:SF5">
    <property type="entry name" value="EGF-LIKE CALCIUM-BINDING DOMAIN-CONTAINING PROTEIN"/>
    <property type="match status" value="1"/>
</dbReference>
<dbReference type="PANTHER" id="PTHR24042">
    <property type="entry name" value="NEL HOMOLOG"/>
    <property type="match status" value="1"/>
</dbReference>
<dbReference type="GO" id="GO:0005615">
    <property type="term" value="C:extracellular space"/>
    <property type="evidence" value="ECO:0007669"/>
    <property type="project" value="TreeGrafter"/>
</dbReference>
<dbReference type="Pfam" id="PF12947">
    <property type="entry name" value="EGF_3"/>
    <property type="match status" value="1"/>
</dbReference>
<comment type="caution">
    <text evidence="4">Lacks conserved residue(s) required for the propagation of feature annotation.</text>
</comment>
<dbReference type="InterPro" id="IPR000742">
    <property type="entry name" value="EGF"/>
</dbReference>
<dbReference type="PROSITE" id="PS50026">
    <property type="entry name" value="EGF_3"/>
    <property type="match status" value="1"/>
</dbReference>
<dbReference type="Gene3D" id="2.10.25.10">
    <property type="entry name" value="Laminin"/>
    <property type="match status" value="1"/>
</dbReference>
<keyword evidence="1 4" id="KW-0245">EGF-like domain</keyword>
<keyword evidence="5" id="KW-0732">Signal</keyword>
<keyword evidence="2" id="KW-1015">Disulfide bond</keyword>
<dbReference type="SUPFAM" id="SSF57196">
    <property type="entry name" value="EGF/Laminin"/>
    <property type="match status" value="1"/>
</dbReference>
<evidence type="ECO:0000256" key="4">
    <source>
        <dbReference type="PROSITE-ProRule" id="PRU00076"/>
    </source>
</evidence>
<evidence type="ECO:0000256" key="1">
    <source>
        <dbReference type="ARBA" id="ARBA00022536"/>
    </source>
</evidence>
<keyword evidence="8" id="KW-1185">Reference proteome</keyword>
<sequence>MWILSILFLIYPLNATTSTTQLTSTQAQHTWDLFKLHNVHILTEISVPRPGFIFQTISDAGKHLVDLLLLPDHKVSLTLPLKSGWTRRYTVALPSNQQKFVTLVTLEGKHVSIVVNCVQLLLENIDDVAFTGPVTCPVLTCSPQHRVVPPNRCCPVCVGADFCADAHCHHDAECINHLNGAQCKCKEGFYGDGYACYDIDECSFDSSAREQVSDVPVCCARNCAQLTFSDAVRSENSSLSRGFSAQSWLRAERGA</sequence>